<protein>
    <submittedName>
        <fullName evidence="2">Uncharacterized protein</fullName>
    </submittedName>
</protein>
<keyword evidence="1" id="KW-0812">Transmembrane</keyword>
<proteinExistence type="predicted"/>
<feature type="transmembrane region" description="Helical" evidence="1">
    <location>
        <begin position="61"/>
        <end position="86"/>
    </location>
</feature>
<dbReference type="Proteomes" id="UP000616839">
    <property type="component" value="Unassembled WGS sequence"/>
</dbReference>
<dbReference type="AlphaFoldDB" id="A0A927K7W4"/>
<keyword evidence="1" id="KW-1133">Transmembrane helix</keyword>
<keyword evidence="3" id="KW-1185">Reference proteome</keyword>
<organism evidence="2 3">
    <name type="scientific">Nocardioides donggukensis</name>
    <dbReference type="NCBI Taxonomy" id="2774019"/>
    <lineage>
        <taxon>Bacteria</taxon>
        <taxon>Bacillati</taxon>
        <taxon>Actinomycetota</taxon>
        <taxon>Actinomycetes</taxon>
        <taxon>Propionibacteriales</taxon>
        <taxon>Nocardioidaceae</taxon>
        <taxon>Nocardioides</taxon>
    </lineage>
</organism>
<dbReference type="RefSeq" id="WP_192143903.1">
    <property type="nucleotide sequence ID" value="NZ_JACYXZ010000003.1"/>
</dbReference>
<accession>A0A927K7W4</accession>
<name>A0A927K7W4_9ACTN</name>
<evidence type="ECO:0000256" key="1">
    <source>
        <dbReference type="SAM" id="Phobius"/>
    </source>
</evidence>
<dbReference type="EMBL" id="JACYXZ010000003">
    <property type="protein sequence ID" value="MBD8870623.1"/>
    <property type="molecule type" value="Genomic_DNA"/>
</dbReference>
<keyword evidence="1" id="KW-0472">Membrane</keyword>
<gene>
    <name evidence="2" type="ORF">IE331_13385</name>
</gene>
<comment type="caution">
    <text evidence="2">The sequence shown here is derived from an EMBL/GenBank/DDBJ whole genome shotgun (WGS) entry which is preliminary data.</text>
</comment>
<evidence type="ECO:0000313" key="2">
    <source>
        <dbReference type="EMBL" id="MBD8870623.1"/>
    </source>
</evidence>
<feature type="transmembrane region" description="Helical" evidence="1">
    <location>
        <begin position="20"/>
        <end position="41"/>
    </location>
</feature>
<evidence type="ECO:0000313" key="3">
    <source>
        <dbReference type="Proteomes" id="UP000616839"/>
    </source>
</evidence>
<reference evidence="2" key="1">
    <citation type="submission" date="2020-09" db="EMBL/GenBank/DDBJ databases">
        <title>Nocardioides sp. strain MJB4 16S ribosomal RNA gene Genome sequencing and assembly.</title>
        <authorList>
            <person name="Kim I."/>
        </authorList>
    </citation>
    <scope>NUCLEOTIDE SEQUENCE</scope>
    <source>
        <strain evidence="2">MJB4</strain>
    </source>
</reference>
<sequence>MDQGGKRAGSRRAAPRKRSLSLRSAFLLTLGLTVCVVAWGYLVVAAIDFGAAARGGESEAWWFLALACLGAAACLFTGLLLGARLLRALGLSEPRAPRLPGGRRASR</sequence>